<protein>
    <submittedName>
        <fullName evidence="2">Uncharacterized protein</fullName>
    </submittedName>
</protein>
<organism evidence="2 3">
    <name type="scientific">Amphibalanus amphitrite</name>
    <name type="common">Striped barnacle</name>
    <name type="synonym">Balanus amphitrite</name>
    <dbReference type="NCBI Taxonomy" id="1232801"/>
    <lineage>
        <taxon>Eukaryota</taxon>
        <taxon>Metazoa</taxon>
        <taxon>Ecdysozoa</taxon>
        <taxon>Arthropoda</taxon>
        <taxon>Crustacea</taxon>
        <taxon>Multicrustacea</taxon>
        <taxon>Cirripedia</taxon>
        <taxon>Thoracica</taxon>
        <taxon>Thoracicalcarea</taxon>
        <taxon>Balanomorpha</taxon>
        <taxon>Balanoidea</taxon>
        <taxon>Balanidae</taxon>
        <taxon>Amphibalaninae</taxon>
        <taxon>Amphibalanus</taxon>
    </lineage>
</organism>
<dbReference type="SUPFAM" id="SSF90112">
    <property type="entry name" value="Neurotransmitter-gated ion-channel transmembrane pore"/>
    <property type="match status" value="1"/>
</dbReference>
<dbReference type="GO" id="GO:0016020">
    <property type="term" value="C:membrane"/>
    <property type="evidence" value="ECO:0007669"/>
    <property type="project" value="InterPro"/>
</dbReference>
<dbReference type="GO" id="GO:0006811">
    <property type="term" value="P:monoatomic ion transport"/>
    <property type="evidence" value="ECO:0007669"/>
    <property type="project" value="InterPro"/>
</dbReference>
<dbReference type="EMBL" id="VIIS01001092">
    <property type="protein sequence ID" value="KAF0302118.1"/>
    <property type="molecule type" value="Genomic_DNA"/>
</dbReference>
<gene>
    <name evidence="2" type="ORF">FJT64_025798</name>
</gene>
<keyword evidence="1" id="KW-0812">Transmembrane</keyword>
<evidence type="ECO:0000256" key="1">
    <source>
        <dbReference type="SAM" id="Phobius"/>
    </source>
</evidence>
<evidence type="ECO:0000313" key="2">
    <source>
        <dbReference type="EMBL" id="KAF0302118.1"/>
    </source>
</evidence>
<proteinExistence type="predicted"/>
<comment type="caution">
    <text evidence="2">The sequence shown here is derived from an EMBL/GenBank/DDBJ whole genome shotgun (WGS) entry which is preliminary data.</text>
</comment>
<reference evidence="2 3" key="1">
    <citation type="submission" date="2019-07" db="EMBL/GenBank/DDBJ databases">
        <title>Draft genome assembly of a fouling barnacle, Amphibalanus amphitrite (Darwin, 1854): The first reference genome for Thecostraca.</title>
        <authorList>
            <person name="Kim W."/>
        </authorList>
    </citation>
    <scope>NUCLEOTIDE SEQUENCE [LARGE SCALE GENOMIC DNA]</scope>
    <source>
        <strain evidence="2">SNU_AA5</strain>
        <tissue evidence="2">Soma without cirri and trophi</tissue>
    </source>
</reference>
<keyword evidence="3" id="KW-1185">Reference proteome</keyword>
<feature type="transmembrane region" description="Helical" evidence="1">
    <location>
        <begin position="23"/>
        <end position="49"/>
    </location>
</feature>
<keyword evidence="1" id="KW-0472">Membrane</keyword>
<keyword evidence="1" id="KW-1133">Transmembrane helix</keyword>
<evidence type="ECO:0000313" key="3">
    <source>
        <dbReference type="Proteomes" id="UP000440578"/>
    </source>
</evidence>
<dbReference type="InterPro" id="IPR036719">
    <property type="entry name" value="Neuro-gated_channel_TM_sf"/>
</dbReference>
<accession>A0A6A4WIZ3</accession>
<dbReference type="Gene3D" id="1.20.58.390">
    <property type="entry name" value="Neurotransmitter-gated ion-channel transmembrane domain"/>
    <property type="match status" value="1"/>
</dbReference>
<sequence>MAARTEQDSMSELKAALADEWRLVAYVVDRLCGILFLVATVIFNLVILLSSPEVSKFEYCRGPPGSCN</sequence>
<dbReference type="AlphaFoldDB" id="A0A6A4WIZ3"/>
<dbReference type="Proteomes" id="UP000440578">
    <property type="component" value="Unassembled WGS sequence"/>
</dbReference>
<dbReference type="InterPro" id="IPR038050">
    <property type="entry name" value="Neuro_actylchol_rec"/>
</dbReference>
<name>A0A6A4WIZ3_AMPAM</name>